<keyword evidence="1" id="KW-0732">Signal</keyword>
<organism evidence="3 4">
    <name type="scientific">Symbiopectobacterium purcellii</name>
    <dbReference type="NCBI Taxonomy" id="2871826"/>
    <lineage>
        <taxon>Bacteria</taxon>
        <taxon>Pseudomonadati</taxon>
        <taxon>Pseudomonadota</taxon>
        <taxon>Gammaproteobacteria</taxon>
        <taxon>Enterobacterales</taxon>
        <taxon>Enterobacteriaceae</taxon>
    </lineage>
</organism>
<protein>
    <submittedName>
        <fullName evidence="3">FMN-binding protein</fullName>
    </submittedName>
</protein>
<proteinExistence type="predicted"/>
<dbReference type="Proteomes" id="UP000825886">
    <property type="component" value="Chromosome"/>
</dbReference>
<reference evidence="3 4" key="1">
    <citation type="submission" date="2021-08" db="EMBL/GenBank/DDBJ databases">
        <title>Culture and genomic analysis of Symbiopectobacterium purcellii sp. nov. gen. nov., isolated from the leafhopper Empoasca decipiens.</title>
        <authorList>
            <person name="Nadal-Jimenez P."/>
            <person name="Siozios S."/>
            <person name="Halliday N."/>
            <person name="Camara M."/>
            <person name="Hurst G.D.D."/>
        </authorList>
    </citation>
    <scope>NUCLEOTIDE SEQUENCE [LARGE SCALE GENOMIC DNA]</scope>
    <source>
        <strain evidence="3 4">SyEd1</strain>
    </source>
</reference>
<feature type="signal peptide" evidence="1">
    <location>
        <begin position="1"/>
        <end position="21"/>
    </location>
</feature>
<feature type="chain" id="PRO_5046602591" evidence="1">
    <location>
        <begin position="22"/>
        <end position="115"/>
    </location>
</feature>
<dbReference type="InterPro" id="IPR007329">
    <property type="entry name" value="FMN-bd"/>
</dbReference>
<evidence type="ECO:0000256" key="1">
    <source>
        <dbReference type="SAM" id="SignalP"/>
    </source>
</evidence>
<gene>
    <name evidence="3" type="ORF">K6K13_19800</name>
</gene>
<evidence type="ECO:0000313" key="3">
    <source>
        <dbReference type="EMBL" id="QZN95409.1"/>
    </source>
</evidence>
<dbReference type="Gene3D" id="3.90.1010.20">
    <property type="match status" value="1"/>
</dbReference>
<evidence type="ECO:0000259" key="2">
    <source>
        <dbReference type="SMART" id="SM00900"/>
    </source>
</evidence>
<dbReference type="SMART" id="SM00900">
    <property type="entry name" value="FMN_bind"/>
    <property type="match status" value="1"/>
</dbReference>
<feature type="domain" description="FMN-binding" evidence="2">
    <location>
        <begin position="36"/>
        <end position="111"/>
    </location>
</feature>
<evidence type="ECO:0000313" key="4">
    <source>
        <dbReference type="Proteomes" id="UP000825886"/>
    </source>
</evidence>
<accession>A0ABX9APJ0</accession>
<dbReference type="EMBL" id="CP081864">
    <property type="protein sequence ID" value="QZN95409.1"/>
    <property type="molecule type" value="Genomic_DNA"/>
</dbReference>
<dbReference type="Pfam" id="PF04205">
    <property type="entry name" value="FMN_bind"/>
    <property type="match status" value="1"/>
</dbReference>
<dbReference type="RefSeq" id="WP_222158509.1">
    <property type="nucleotide sequence ID" value="NZ_CP081864.1"/>
</dbReference>
<name>A0ABX9APJ0_9ENTR</name>
<sequence>MKAFQGTAAFCLLIASSFAFADGDFKAGTYSSASTGIGGDVTVTLDVDAQGKINKATVDAPSETPEVGGEAAKVLAKSFVEKQSVNIDGVSGSTLTSEAALEAAGNAYNQAKVTK</sequence>
<keyword evidence="4" id="KW-1185">Reference proteome</keyword>